<dbReference type="SUPFAM" id="SSF53474">
    <property type="entry name" value="alpha/beta-Hydrolases"/>
    <property type="match status" value="1"/>
</dbReference>
<feature type="domain" description="AB hydrolase-1" evidence="1">
    <location>
        <begin position="12"/>
        <end position="230"/>
    </location>
</feature>
<dbReference type="PANTHER" id="PTHR43798">
    <property type="entry name" value="MONOACYLGLYCEROL LIPASE"/>
    <property type="match status" value="1"/>
</dbReference>
<organism evidence="2 3">
    <name type="scientific">Scandinavium goeteborgense</name>
    <dbReference type="NCBI Taxonomy" id="1851514"/>
    <lineage>
        <taxon>Bacteria</taxon>
        <taxon>Pseudomonadati</taxon>
        <taxon>Pseudomonadota</taxon>
        <taxon>Gammaproteobacteria</taxon>
        <taxon>Enterobacterales</taxon>
        <taxon>Enterobacteriaceae</taxon>
        <taxon>Scandinavium</taxon>
    </lineage>
</organism>
<dbReference type="InterPro" id="IPR000073">
    <property type="entry name" value="AB_hydrolase_1"/>
</dbReference>
<protein>
    <submittedName>
        <fullName evidence="2">Pimeloyl-ACP methyl ester carboxylesterase</fullName>
    </submittedName>
</protein>
<comment type="caution">
    <text evidence="2">The sequence shown here is derived from an EMBL/GenBank/DDBJ whole genome shotgun (WGS) entry which is preliminary data.</text>
</comment>
<evidence type="ECO:0000313" key="2">
    <source>
        <dbReference type="EMBL" id="TDN58615.1"/>
    </source>
</evidence>
<proteinExistence type="predicted"/>
<gene>
    <name evidence="2" type="ORF">EC847_105252</name>
</gene>
<dbReference type="GO" id="GO:0016020">
    <property type="term" value="C:membrane"/>
    <property type="evidence" value="ECO:0007669"/>
    <property type="project" value="TreeGrafter"/>
</dbReference>
<dbReference type="Gene3D" id="3.40.50.1820">
    <property type="entry name" value="alpha/beta hydrolase"/>
    <property type="match status" value="1"/>
</dbReference>
<keyword evidence="3" id="KW-1185">Reference proteome</keyword>
<dbReference type="InterPro" id="IPR050266">
    <property type="entry name" value="AB_hydrolase_sf"/>
</dbReference>
<dbReference type="OrthoDB" id="2086224at2"/>
<evidence type="ECO:0000313" key="3">
    <source>
        <dbReference type="Proteomes" id="UP000295530"/>
    </source>
</evidence>
<dbReference type="Pfam" id="PF12697">
    <property type="entry name" value="Abhydrolase_6"/>
    <property type="match status" value="1"/>
</dbReference>
<dbReference type="RefSeq" id="WP_133461225.1">
    <property type="nucleotide sequence ID" value="NZ_SNVX01000005.1"/>
</dbReference>
<sequence>MNSYIENSEVPLVLIGGTLCNARLWQPLIDRLNVSAVICLTLSCADSAPEASRRLLQVLPPRFLLAGFSLGAIVALQMAADAPERLAGLALMSVNPLVDLPKNAEVRRAGVQAAHVQGHGAWVSDTLWKNYVAPTSFSNQRLHDILCQMAQDTDSETFSRQTEIAISRRDNRDALSSLACPVLILNGEHDPICTPDHSRLAAESAANATWLTLNSAGHFFVLESPDNTAALVRQWMMESLKCE</sequence>
<dbReference type="EMBL" id="SNVX01000005">
    <property type="protein sequence ID" value="TDN58615.1"/>
    <property type="molecule type" value="Genomic_DNA"/>
</dbReference>
<name>A0A4R6EIV4_SCAGO</name>
<dbReference type="AlphaFoldDB" id="A0A4R6EIV4"/>
<reference evidence="2 3" key="1">
    <citation type="submission" date="2019-03" db="EMBL/GenBank/DDBJ databases">
        <title>Genomic analyses of the natural microbiome of Caenorhabditis elegans.</title>
        <authorList>
            <person name="Samuel B."/>
        </authorList>
    </citation>
    <scope>NUCLEOTIDE SEQUENCE [LARGE SCALE GENOMIC DNA]</scope>
    <source>
        <strain evidence="2 3">BIGb0156</strain>
    </source>
</reference>
<dbReference type="InterPro" id="IPR029058">
    <property type="entry name" value="AB_hydrolase_fold"/>
</dbReference>
<evidence type="ECO:0000259" key="1">
    <source>
        <dbReference type="Pfam" id="PF12697"/>
    </source>
</evidence>
<dbReference type="PANTHER" id="PTHR43798:SF33">
    <property type="entry name" value="HYDROLASE, PUTATIVE (AFU_ORTHOLOGUE AFUA_2G14860)-RELATED"/>
    <property type="match status" value="1"/>
</dbReference>
<dbReference type="Proteomes" id="UP000295530">
    <property type="component" value="Unassembled WGS sequence"/>
</dbReference>
<accession>A0A4R6EIV4</accession>